<dbReference type="RefSeq" id="WP_189418638.1">
    <property type="nucleotide sequence ID" value="NZ_BMYZ01000002.1"/>
</dbReference>
<keyword evidence="1" id="KW-0732">Signal</keyword>
<feature type="signal peptide" evidence="1">
    <location>
        <begin position="1"/>
        <end position="21"/>
    </location>
</feature>
<comment type="caution">
    <text evidence="2">The sequence shown here is derived from an EMBL/GenBank/DDBJ whole genome shotgun (WGS) entry which is preliminary data.</text>
</comment>
<proteinExistence type="predicted"/>
<dbReference type="EMBL" id="BMYZ01000002">
    <property type="protein sequence ID" value="GGY77366.1"/>
    <property type="molecule type" value="Genomic_DNA"/>
</dbReference>
<accession>A0ABQ3B421</accession>
<evidence type="ECO:0000313" key="3">
    <source>
        <dbReference type="Proteomes" id="UP000619761"/>
    </source>
</evidence>
<dbReference type="PANTHER" id="PTHR48098:SF6">
    <property type="entry name" value="FERRI-BACILLIBACTIN ESTERASE BESA"/>
    <property type="match status" value="1"/>
</dbReference>
<dbReference type="SUPFAM" id="SSF53474">
    <property type="entry name" value="alpha/beta-Hydrolases"/>
    <property type="match status" value="1"/>
</dbReference>
<sequence length="290" mass="32634">MCKKFFLVFLMFFVGATSAWSETYKPFVLNNTQIVPIHSKFTGRDHELVVVLPSSYATNPNKKYPVLYYLDAYWDTPLLVSTYGNLTYDNVVPEFIMVGLSYPSSASYDKERRLDYTFTVAGEQSGKANLFLDFIQKEAAPLIEAKFRGDKKDRVLSGNSLGGLFTITAAYQAPNFFSGFIAISPAASWDNGALFKLDESYANQNKSLNGRMFISYGTTEYPSFRDPIIQFQKQIEARQYQGLELLNYSMEGLDHTSVKGDGYVRGLMWVWKTKKPAGPSGLERAITGAK</sequence>
<dbReference type="InterPro" id="IPR050583">
    <property type="entry name" value="Mycobacterial_A85_antigen"/>
</dbReference>
<protein>
    <submittedName>
        <fullName evidence="2">Esterase</fullName>
    </submittedName>
</protein>
<dbReference type="InterPro" id="IPR000801">
    <property type="entry name" value="Esterase-like"/>
</dbReference>
<dbReference type="PANTHER" id="PTHR48098">
    <property type="entry name" value="ENTEROCHELIN ESTERASE-RELATED"/>
    <property type="match status" value="1"/>
</dbReference>
<dbReference type="InterPro" id="IPR029058">
    <property type="entry name" value="AB_hydrolase_fold"/>
</dbReference>
<dbReference type="Pfam" id="PF00756">
    <property type="entry name" value="Esterase"/>
    <property type="match status" value="1"/>
</dbReference>
<keyword evidence="3" id="KW-1185">Reference proteome</keyword>
<organism evidence="2 3">
    <name type="scientific">Cellvibrio zantedeschiae</name>
    <dbReference type="NCBI Taxonomy" id="1237077"/>
    <lineage>
        <taxon>Bacteria</taxon>
        <taxon>Pseudomonadati</taxon>
        <taxon>Pseudomonadota</taxon>
        <taxon>Gammaproteobacteria</taxon>
        <taxon>Cellvibrionales</taxon>
        <taxon>Cellvibrionaceae</taxon>
        <taxon>Cellvibrio</taxon>
    </lineage>
</organism>
<evidence type="ECO:0000256" key="1">
    <source>
        <dbReference type="SAM" id="SignalP"/>
    </source>
</evidence>
<name>A0ABQ3B421_9GAMM</name>
<evidence type="ECO:0000313" key="2">
    <source>
        <dbReference type="EMBL" id="GGY77366.1"/>
    </source>
</evidence>
<dbReference type="Gene3D" id="3.40.50.1820">
    <property type="entry name" value="alpha/beta hydrolase"/>
    <property type="match status" value="1"/>
</dbReference>
<reference evidence="3" key="1">
    <citation type="journal article" date="2019" name="Int. J. Syst. Evol. Microbiol.">
        <title>The Global Catalogue of Microorganisms (GCM) 10K type strain sequencing project: providing services to taxonomists for standard genome sequencing and annotation.</title>
        <authorList>
            <consortium name="The Broad Institute Genomics Platform"/>
            <consortium name="The Broad Institute Genome Sequencing Center for Infectious Disease"/>
            <person name="Wu L."/>
            <person name="Ma J."/>
        </authorList>
    </citation>
    <scope>NUCLEOTIDE SEQUENCE [LARGE SCALE GENOMIC DNA]</scope>
    <source>
        <strain evidence="3">KCTC 32239</strain>
    </source>
</reference>
<dbReference type="Proteomes" id="UP000619761">
    <property type="component" value="Unassembled WGS sequence"/>
</dbReference>
<feature type="chain" id="PRO_5047046953" evidence="1">
    <location>
        <begin position="22"/>
        <end position="290"/>
    </location>
</feature>
<gene>
    <name evidence="2" type="ORF">GCM10011613_22380</name>
</gene>